<feature type="transmembrane region" description="Helical" evidence="8">
    <location>
        <begin position="36"/>
        <end position="62"/>
    </location>
</feature>
<keyword evidence="7 8" id="KW-0472">Membrane</keyword>
<dbReference type="NCBIfam" id="TIGR03426">
    <property type="entry name" value="shape_MreD"/>
    <property type="match status" value="1"/>
</dbReference>
<evidence type="ECO:0000256" key="4">
    <source>
        <dbReference type="ARBA" id="ARBA00022692"/>
    </source>
</evidence>
<dbReference type="InterPro" id="IPR007227">
    <property type="entry name" value="Cell_shape_determining_MreD"/>
</dbReference>
<reference evidence="9 10" key="1">
    <citation type="journal article" date="2019" name="Int. J. Syst. Evol. Microbiol.">
        <title>The Global Catalogue of Microorganisms (GCM) 10K type strain sequencing project: providing services to taxonomists for standard genome sequencing and annotation.</title>
        <authorList>
            <consortium name="The Broad Institute Genomics Platform"/>
            <consortium name="The Broad Institute Genome Sequencing Center for Infectious Disease"/>
            <person name="Wu L."/>
            <person name="Ma J."/>
        </authorList>
    </citation>
    <scope>NUCLEOTIDE SEQUENCE [LARGE SCALE GENOMIC DNA]</scope>
    <source>
        <strain evidence="9 10">JCM 13008</strain>
    </source>
</reference>
<evidence type="ECO:0000256" key="1">
    <source>
        <dbReference type="ARBA" id="ARBA00004651"/>
    </source>
</evidence>
<feature type="transmembrane region" description="Helical" evidence="8">
    <location>
        <begin position="136"/>
        <end position="160"/>
    </location>
</feature>
<sequence>MSLVRAGGAVLAVIVAVVLQVTVFSHLAWDGVVPNVALLVVVAAALVRGPQFGALIGFAAGVLIDLAPPADHLAGRWALALVLVGFVAGLVRQDSRITVPMMLGTVAAASFVGTSIFAITGLLLDDGTTGVVEMLQVIGIGMVFDVALTLLIVPPTMALFRRIEPPRYVAW</sequence>
<feature type="transmembrane region" description="Helical" evidence="8">
    <location>
        <begin position="103"/>
        <end position="124"/>
    </location>
</feature>
<keyword evidence="10" id="KW-1185">Reference proteome</keyword>
<evidence type="ECO:0000256" key="7">
    <source>
        <dbReference type="ARBA" id="ARBA00023136"/>
    </source>
</evidence>
<protein>
    <recommendedName>
        <fullName evidence="11">Rod shape-determining protein MreD</fullName>
    </recommendedName>
</protein>
<name>A0ABN1TZ53_9ACTN</name>
<keyword evidence="5" id="KW-0133">Cell shape</keyword>
<proteinExistence type="inferred from homology"/>
<evidence type="ECO:0000313" key="9">
    <source>
        <dbReference type="EMBL" id="GAA1109725.1"/>
    </source>
</evidence>
<comment type="caution">
    <text evidence="9">The sequence shown here is derived from an EMBL/GenBank/DDBJ whole genome shotgun (WGS) entry which is preliminary data.</text>
</comment>
<dbReference type="RefSeq" id="WP_343995915.1">
    <property type="nucleotide sequence ID" value="NZ_BAAALG010000012.1"/>
</dbReference>
<evidence type="ECO:0000256" key="8">
    <source>
        <dbReference type="SAM" id="Phobius"/>
    </source>
</evidence>
<evidence type="ECO:0000256" key="5">
    <source>
        <dbReference type="ARBA" id="ARBA00022960"/>
    </source>
</evidence>
<comment type="similarity">
    <text evidence="2">Belongs to the MreD family.</text>
</comment>
<dbReference type="EMBL" id="BAAALG010000012">
    <property type="protein sequence ID" value="GAA1109725.1"/>
    <property type="molecule type" value="Genomic_DNA"/>
</dbReference>
<evidence type="ECO:0000256" key="6">
    <source>
        <dbReference type="ARBA" id="ARBA00022989"/>
    </source>
</evidence>
<keyword evidence="3" id="KW-1003">Cell membrane</keyword>
<feature type="transmembrane region" description="Helical" evidence="8">
    <location>
        <begin position="74"/>
        <end position="91"/>
    </location>
</feature>
<gene>
    <name evidence="9" type="ORF">GCM10009668_32730</name>
</gene>
<keyword evidence="4 8" id="KW-0812">Transmembrane</keyword>
<dbReference type="Proteomes" id="UP001501581">
    <property type="component" value="Unassembled WGS sequence"/>
</dbReference>
<organism evidence="9 10">
    <name type="scientific">Nocardioides dubius</name>
    <dbReference type="NCBI Taxonomy" id="317019"/>
    <lineage>
        <taxon>Bacteria</taxon>
        <taxon>Bacillati</taxon>
        <taxon>Actinomycetota</taxon>
        <taxon>Actinomycetes</taxon>
        <taxon>Propionibacteriales</taxon>
        <taxon>Nocardioidaceae</taxon>
        <taxon>Nocardioides</taxon>
    </lineage>
</organism>
<feature type="transmembrane region" description="Helical" evidence="8">
    <location>
        <begin position="6"/>
        <end position="29"/>
    </location>
</feature>
<keyword evidence="6 8" id="KW-1133">Transmembrane helix</keyword>
<evidence type="ECO:0000256" key="2">
    <source>
        <dbReference type="ARBA" id="ARBA00007776"/>
    </source>
</evidence>
<evidence type="ECO:0000313" key="10">
    <source>
        <dbReference type="Proteomes" id="UP001501581"/>
    </source>
</evidence>
<evidence type="ECO:0000256" key="3">
    <source>
        <dbReference type="ARBA" id="ARBA00022475"/>
    </source>
</evidence>
<accession>A0ABN1TZ53</accession>
<comment type="subcellular location">
    <subcellularLocation>
        <location evidence="1">Cell membrane</location>
        <topology evidence="1">Multi-pass membrane protein</topology>
    </subcellularLocation>
</comment>
<evidence type="ECO:0008006" key="11">
    <source>
        <dbReference type="Google" id="ProtNLM"/>
    </source>
</evidence>